<dbReference type="PANTHER" id="PTHR31301:SF132">
    <property type="entry name" value="LOB DOMAIN-CONTAINING PROTEIN 27-LIKE"/>
    <property type="match status" value="1"/>
</dbReference>
<dbReference type="Proteomes" id="UP001152484">
    <property type="component" value="Unassembled WGS sequence"/>
</dbReference>
<name>A0A9P1DWN2_CUSEU</name>
<dbReference type="PROSITE" id="PS50891">
    <property type="entry name" value="LOB"/>
    <property type="match status" value="1"/>
</dbReference>
<feature type="domain" description="LOB" evidence="2">
    <location>
        <begin position="9"/>
        <end position="110"/>
    </location>
</feature>
<dbReference type="EMBL" id="CAMAPE010000004">
    <property type="protein sequence ID" value="CAH9057535.1"/>
    <property type="molecule type" value="Genomic_DNA"/>
</dbReference>
<keyword evidence="4" id="KW-1185">Reference proteome</keyword>
<dbReference type="PANTHER" id="PTHR31301">
    <property type="entry name" value="LOB DOMAIN-CONTAINING PROTEIN 4-RELATED"/>
    <property type="match status" value="1"/>
</dbReference>
<gene>
    <name evidence="3" type="ORF">CEURO_LOCUS1102</name>
</gene>
<proteinExistence type="inferred from homology"/>
<comment type="caution">
    <text evidence="3">The sequence shown here is derived from an EMBL/GenBank/DDBJ whole genome shotgun (WGS) entry which is preliminary data.</text>
</comment>
<reference evidence="3" key="1">
    <citation type="submission" date="2022-07" db="EMBL/GenBank/DDBJ databases">
        <authorList>
            <person name="Macas J."/>
            <person name="Novak P."/>
            <person name="Neumann P."/>
        </authorList>
    </citation>
    <scope>NUCLEOTIDE SEQUENCE</scope>
</reference>
<evidence type="ECO:0000256" key="1">
    <source>
        <dbReference type="ARBA" id="ARBA00005474"/>
    </source>
</evidence>
<dbReference type="AlphaFoldDB" id="A0A9P1DWN2"/>
<sequence>MTRKGGTSQACASCKYQRRRCTSDCPLAPYFPADQPDMFHNAHRLFGVSNITKLLKQIEPSQRGVAMKSIIDEANARAKYPVYGCVAEIQQLMFKIQLAEEELMAVHSQLAFYAQQQNQQHHDSNNSLLPSLQLGAPSTHMNNNVVVPHPPPPLHPQYCNAVTVGAAIPVSHASSYSLTGGYADYSNENSWIQEQNYGNGNGINGHHLQYSSYNNNNNNQMMQQEPEMGLGCGAAQQQPITLQVQVDEDYDEMMHPFFDTIDDRQSFVDSKEPFESSSESSLKDIAQSVSENELKSAAACFTLTSINV</sequence>
<dbReference type="Pfam" id="PF03195">
    <property type="entry name" value="LOB"/>
    <property type="match status" value="1"/>
</dbReference>
<evidence type="ECO:0000259" key="2">
    <source>
        <dbReference type="PROSITE" id="PS50891"/>
    </source>
</evidence>
<evidence type="ECO:0000313" key="4">
    <source>
        <dbReference type="Proteomes" id="UP001152484"/>
    </source>
</evidence>
<organism evidence="3 4">
    <name type="scientific">Cuscuta europaea</name>
    <name type="common">European dodder</name>
    <dbReference type="NCBI Taxonomy" id="41803"/>
    <lineage>
        <taxon>Eukaryota</taxon>
        <taxon>Viridiplantae</taxon>
        <taxon>Streptophyta</taxon>
        <taxon>Embryophyta</taxon>
        <taxon>Tracheophyta</taxon>
        <taxon>Spermatophyta</taxon>
        <taxon>Magnoliopsida</taxon>
        <taxon>eudicotyledons</taxon>
        <taxon>Gunneridae</taxon>
        <taxon>Pentapetalae</taxon>
        <taxon>asterids</taxon>
        <taxon>lamiids</taxon>
        <taxon>Solanales</taxon>
        <taxon>Convolvulaceae</taxon>
        <taxon>Cuscuteae</taxon>
        <taxon>Cuscuta</taxon>
        <taxon>Cuscuta subgen. Cuscuta</taxon>
    </lineage>
</organism>
<dbReference type="OrthoDB" id="1893065at2759"/>
<protein>
    <recommendedName>
        <fullName evidence="2">LOB domain-containing protein</fullName>
    </recommendedName>
</protein>
<accession>A0A9P1DWN2</accession>
<comment type="similarity">
    <text evidence="1">Belongs to the LOB domain-containing protein family.</text>
</comment>
<evidence type="ECO:0000313" key="3">
    <source>
        <dbReference type="EMBL" id="CAH9057535.1"/>
    </source>
</evidence>
<dbReference type="InterPro" id="IPR004883">
    <property type="entry name" value="LOB"/>
</dbReference>